<dbReference type="PROSITE" id="PS51296">
    <property type="entry name" value="RIESKE"/>
    <property type="match status" value="1"/>
</dbReference>
<dbReference type="SUPFAM" id="SSF50022">
    <property type="entry name" value="ISP domain"/>
    <property type="match status" value="1"/>
</dbReference>
<keyword evidence="2" id="KW-0479">Metal-binding</keyword>
<evidence type="ECO:0000256" key="1">
    <source>
        <dbReference type="ARBA" id="ARBA00022714"/>
    </source>
</evidence>
<dbReference type="InterPro" id="IPR015417">
    <property type="entry name" value="Gly_reductase_pB_sua/b"/>
</dbReference>
<accession>A0A428MVH1</accession>
<keyword evidence="1" id="KW-0001">2Fe-2S</keyword>
<dbReference type="PANTHER" id="PTHR21496:SF23">
    <property type="entry name" value="3-PHENYLPROPIONATE_CINNAMIC ACID DIOXYGENASE FERREDOXIN SUBUNIT"/>
    <property type="match status" value="1"/>
</dbReference>
<sequence length="555" mass="60738">MIKDNIIRHQVARKAEVANIGKKIVEFNGQEIGIFHVNGEYYAWRNICPHAGAPVCEGIVHGTNLPSNVYEYEFGLEGEILRCPWHGWEFNLKSGEQLVDEHVKLKKVPIEADNTNIYICKKERVREGTMNLKMSHYHIKSVKWGEDTQYNAGQLTINRQYLLNYLKSKKEFSDIELTDIDLISPNTSTRVVNIFDVFAARAKVGEHESDYPGVLGGMKPAGEGETAVLDDFTVLVLSSKQDKDNKILDMSGPAVEVTPYANMCHLAIKAQPKNDDLPTGEYYGALKQLGLFAGCYLAYAASKQVTNLASVYHTGSLNEELPKAVYICMIASHQKSEPGEPILYGDDVSGLLPTILHPNEMLDGAVIAPYWNLGIDTYSFQNNPVVLNLYEKHGVEVNFSGVVVYVANITREKRARSVTMIQNLVSSVLGADIAIVSKLGGGIPESDLMMTIEALEEKEIDTSAVIWSSYNDGTIEDSLSANSTAADALASVGCYDIKLDIDPQNKVVGGDTVGPFSGDPNEDPLPAGSALQVHYRTISGAISQLGASKVAMSEI</sequence>
<comment type="caution">
    <text evidence="6">The sequence shown here is derived from an EMBL/GenBank/DDBJ whole genome shotgun (WGS) entry which is preliminary data.</text>
</comment>
<proteinExistence type="predicted"/>
<evidence type="ECO:0000313" key="6">
    <source>
        <dbReference type="EMBL" id="RSL30138.1"/>
    </source>
</evidence>
<feature type="domain" description="Rieske" evidence="5">
    <location>
        <begin position="8"/>
        <end position="119"/>
    </location>
</feature>
<dbReference type="GO" id="GO:0046872">
    <property type="term" value="F:metal ion binding"/>
    <property type="evidence" value="ECO:0007669"/>
    <property type="project" value="UniProtKB-KW"/>
</dbReference>
<protein>
    <recommendedName>
        <fullName evidence="5">Rieske domain-containing protein</fullName>
    </recommendedName>
</protein>
<dbReference type="InterPro" id="IPR017941">
    <property type="entry name" value="Rieske_2Fe-2S"/>
</dbReference>
<dbReference type="Gene3D" id="2.102.10.10">
    <property type="entry name" value="Rieske [2Fe-2S] iron-sulphur domain"/>
    <property type="match status" value="1"/>
</dbReference>
<dbReference type="OrthoDB" id="9795104at2"/>
<dbReference type="Proteomes" id="UP000275076">
    <property type="component" value="Unassembled WGS sequence"/>
</dbReference>
<dbReference type="GO" id="GO:0004497">
    <property type="term" value="F:monooxygenase activity"/>
    <property type="evidence" value="ECO:0007669"/>
    <property type="project" value="UniProtKB-ARBA"/>
</dbReference>
<organism evidence="6 7">
    <name type="scientific">Salibacterium salarium</name>
    <dbReference type="NCBI Taxonomy" id="284579"/>
    <lineage>
        <taxon>Bacteria</taxon>
        <taxon>Bacillati</taxon>
        <taxon>Bacillota</taxon>
        <taxon>Bacilli</taxon>
        <taxon>Bacillales</taxon>
        <taxon>Bacillaceae</taxon>
    </lineage>
</organism>
<dbReference type="Pfam" id="PF09338">
    <property type="entry name" value="Gly_reductase"/>
    <property type="match status" value="1"/>
</dbReference>
<dbReference type="RefSeq" id="WP_125561192.1">
    <property type="nucleotide sequence ID" value="NZ_RBVX01000042.1"/>
</dbReference>
<gene>
    <name evidence="6" type="ORF">D7Z54_27550</name>
</gene>
<dbReference type="GO" id="GO:0016705">
    <property type="term" value="F:oxidoreductase activity, acting on paired donors, with incorporation or reduction of molecular oxygen"/>
    <property type="evidence" value="ECO:0007669"/>
    <property type="project" value="UniProtKB-ARBA"/>
</dbReference>
<reference evidence="6 7" key="1">
    <citation type="submission" date="2018-10" db="EMBL/GenBank/DDBJ databases">
        <title>Draft genome sequence of Bacillus salarius IM0101, isolated from a hypersaline soil in Inner Mongolia, China.</title>
        <authorList>
            <person name="Yamprayoonswat W."/>
            <person name="Boonvisut S."/>
            <person name="Jumpathong W."/>
            <person name="Sittihan S."/>
            <person name="Ruangsuj P."/>
            <person name="Wanthongcharoen S."/>
            <person name="Thongpramul N."/>
            <person name="Pimmason S."/>
            <person name="Yu B."/>
            <person name="Yasawong M."/>
        </authorList>
    </citation>
    <scope>NUCLEOTIDE SEQUENCE [LARGE SCALE GENOMIC DNA]</scope>
    <source>
        <strain evidence="6 7">IM0101</strain>
    </source>
</reference>
<dbReference type="Pfam" id="PF00355">
    <property type="entry name" value="Rieske"/>
    <property type="match status" value="1"/>
</dbReference>
<dbReference type="GO" id="GO:0050485">
    <property type="term" value="F:oxidoreductase activity, acting on X-H and Y-H to form an X-Y bond, with a disulfide as acceptor"/>
    <property type="evidence" value="ECO:0007669"/>
    <property type="project" value="InterPro"/>
</dbReference>
<keyword evidence="4" id="KW-0411">Iron-sulfur</keyword>
<name>A0A428MVH1_9BACI</name>
<evidence type="ECO:0000256" key="4">
    <source>
        <dbReference type="ARBA" id="ARBA00023014"/>
    </source>
</evidence>
<dbReference type="CDD" id="cd03467">
    <property type="entry name" value="Rieske"/>
    <property type="match status" value="1"/>
</dbReference>
<evidence type="ECO:0000259" key="5">
    <source>
        <dbReference type="PROSITE" id="PS51296"/>
    </source>
</evidence>
<dbReference type="PANTHER" id="PTHR21496">
    <property type="entry name" value="FERREDOXIN-RELATED"/>
    <property type="match status" value="1"/>
</dbReference>
<dbReference type="EMBL" id="RBVX01000042">
    <property type="protein sequence ID" value="RSL30138.1"/>
    <property type="molecule type" value="Genomic_DNA"/>
</dbReference>
<keyword evidence="7" id="KW-1185">Reference proteome</keyword>
<evidence type="ECO:0000313" key="7">
    <source>
        <dbReference type="Proteomes" id="UP000275076"/>
    </source>
</evidence>
<evidence type="ECO:0000256" key="2">
    <source>
        <dbReference type="ARBA" id="ARBA00022723"/>
    </source>
</evidence>
<dbReference type="GO" id="GO:0051537">
    <property type="term" value="F:2 iron, 2 sulfur cluster binding"/>
    <property type="evidence" value="ECO:0007669"/>
    <property type="project" value="UniProtKB-KW"/>
</dbReference>
<dbReference type="InterPro" id="IPR036922">
    <property type="entry name" value="Rieske_2Fe-2S_sf"/>
</dbReference>
<keyword evidence="3" id="KW-0408">Iron</keyword>
<evidence type="ECO:0000256" key="3">
    <source>
        <dbReference type="ARBA" id="ARBA00023004"/>
    </source>
</evidence>
<dbReference type="AlphaFoldDB" id="A0A428MVH1"/>